<accession>A0A2X1AVZ3</accession>
<evidence type="ECO:0000256" key="2">
    <source>
        <dbReference type="SAM" id="Phobius"/>
    </source>
</evidence>
<dbReference type="Gene3D" id="2.40.30.170">
    <property type="match status" value="1"/>
</dbReference>
<dbReference type="AlphaFoldDB" id="A0A2X1AVZ3"/>
<name>A0A2X1AVZ3_BREDI</name>
<feature type="compositionally biased region" description="Pro residues" evidence="1">
    <location>
        <begin position="16"/>
        <end position="29"/>
    </location>
</feature>
<evidence type="ECO:0000313" key="5">
    <source>
        <dbReference type="Proteomes" id="UP000250358"/>
    </source>
</evidence>
<evidence type="ECO:0000313" key="4">
    <source>
        <dbReference type="EMBL" id="SPU42734.1"/>
    </source>
</evidence>
<feature type="domain" description="YbhG-like alpha-helical hairpin" evidence="3">
    <location>
        <begin position="112"/>
        <end position="229"/>
    </location>
</feature>
<keyword evidence="2" id="KW-1133">Transmembrane helix</keyword>
<reference evidence="4 5" key="1">
    <citation type="submission" date="2018-06" db="EMBL/GenBank/DDBJ databases">
        <authorList>
            <consortium name="Pathogen Informatics"/>
            <person name="Doyle S."/>
        </authorList>
    </citation>
    <scope>NUCLEOTIDE SEQUENCE [LARGE SCALE GENOMIC DNA]</scope>
    <source>
        <strain evidence="4 5">NCTC11165</strain>
    </source>
</reference>
<feature type="region of interest" description="Disordered" evidence="1">
    <location>
        <begin position="1"/>
        <end position="29"/>
    </location>
</feature>
<gene>
    <name evidence="4" type="ORF">NCTC11165_00886</name>
</gene>
<dbReference type="Pfam" id="PF25881">
    <property type="entry name" value="HH_YBHG"/>
    <property type="match status" value="1"/>
</dbReference>
<feature type="transmembrane region" description="Helical" evidence="2">
    <location>
        <begin position="34"/>
        <end position="59"/>
    </location>
</feature>
<protein>
    <submittedName>
        <fullName evidence="4">Putative efflux pump membrane fusion protein</fullName>
    </submittedName>
</protein>
<proteinExistence type="predicted"/>
<sequence length="359" mass="38407">MNQRPMSETPSSAYTPPQPAEAPPPKPRRSPLPLPLPLIVAAGVVLLIAFIVVGLFLAARPAPDQVQGMVEAETFTVATKVPSRVERFLAAEGDQVKAGQELALMSSPEVEAKDAQARALLQSTQAIQSMSREGARAEDVQTVESIWRASQATARLADQTARRAENLFAEGVISAQRRDEAVAARAATASQTEAARQQYLKALAGTRPQEKSVADANVSGARAAVAEVESLQGETRLTAPHGGEVSERFANVGELVLTGVPVFTIVDTADPWVAFSVREDQFRDLKIGATVRGDVPALGIKGAAFRVTAISPQGEFATWRSTRQSSGYDVRSFQVKAKPARPIEGLRPGMSVLFDWSSR</sequence>
<evidence type="ECO:0000259" key="3">
    <source>
        <dbReference type="Pfam" id="PF25881"/>
    </source>
</evidence>
<dbReference type="Proteomes" id="UP000250358">
    <property type="component" value="Unassembled WGS sequence"/>
</dbReference>
<dbReference type="Gene3D" id="2.40.50.100">
    <property type="match status" value="1"/>
</dbReference>
<dbReference type="PANTHER" id="PTHR30438">
    <property type="entry name" value="36 KDA ANTIGEN-RELATED"/>
    <property type="match status" value="1"/>
</dbReference>
<dbReference type="SUPFAM" id="SSF111369">
    <property type="entry name" value="HlyD-like secretion proteins"/>
    <property type="match status" value="2"/>
</dbReference>
<organism evidence="4 5">
    <name type="scientific">Brevundimonas diminuta</name>
    <name type="common">Pseudomonas diminuta</name>
    <dbReference type="NCBI Taxonomy" id="293"/>
    <lineage>
        <taxon>Bacteria</taxon>
        <taxon>Pseudomonadati</taxon>
        <taxon>Pseudomonadota</taxon>
        <taxon>Alphaproteobacteria</taxon>
        <taxon>Caulobacterales</taxon>
        <taxon>Caulobacteraceae</taxon>
        <taxon>Brevundimonas</taxon>
    </lineage>
</organism>
<keyword evidence="2" id="KW-0472">Membrane</keyword>
<feature type="compositionally biased region" description="Polar residues" evidence="1">
    <location>
        <begin position="1"/>
        <end position="15"/>
    </location>
</feature>
<evidence type="ECO:0000256" key="1">
    <source>
        <dbReference type="SAM" id="MobiDB-lite"/>
    </source>
</evidence>
<keyword evidence="2" id="KW-0812">Transmembrane</keyword>
<dbReference type="InterPro" id="IPR059052">
    <property type="entry name" value="HH_YbhG-like"/>
</dbReference>
<dbReference type="EMBL" id="UAQM01000001">
    <property type="protein sequence ID" value="SPU42734.1"/>
    <property type="molecule type" value="Genomic_DNA"/>
</dbReference>
<dbReference type="PANTHER" id="PTHR30438:SF1">
    <property type="entry name" value="36 KDA ANTIGEN"/>
    <property type="match status" value="1"/>
</dbReference>